<dbReference type="PATRIC" id="fig|989403.3.peg.4869"/>
<dbReference type="Pfam" id="PF00440">
    <property type="entry name" value="TetR_N"/>
    <property type="match status" value="1"/>
</dbReference>
<evidence type="ECO:0000256" key="1">
    <source>
        <dbReference type="ARBA" id="ARBA00023015"/>
    </source>
</evidence>
<dbReference type="GO" id="GO:0003700">
    <property type="term" value="F:DNA-binding transcription factor activity"/>
    <property type="evidence" value="ECO:0007669"/>
    <property type="project" value="TreeGrafter"/>
</dbReference>
<evidence type="ECO:0000313" key="6">
    <source>
        <dbReference type="EMBL" id="KZL05085.1"/>
    </source>
</evidence>
<dbReference type="OrthoDB" id="2356263at2"/>
<proteinExistence type="predicted"/>
<dbReference type="Proteomes" id="UP000076577">
    <property type="component" value="Unassembled WGS sequence"/>
</dbReference>
<evidence type="ECO:0000256" key="4">
    <source>
        <dbReference type="PROSITE-ProRule" id="PRU00335"/>
    </source>
</evidence>
<organism evidence="6 7">
    <name type="scientific">Pseudovibrio axinellae</name>
    <dbReference type="NCBI Taxonomy" id="989403"/>
    <lineage>
        <taxon>Bacteria</taxon>
        <taxon>Pseudomonadati</taxon>
        <taxon>Pseudomonadota</taxon>
        <taxon>Alphaproteobacteria</taxon>
        <taxon>Hyphomicrobiales</taxon>
        <taxon>Stappiaceae</taxon>
        <taxon>Pseudovibrio</taxon>
    </lineage>
</organism>
<dbReference type="PROSITE" id="PS50977">
    <property type="entry name" value="HTH_TETR_2"/>
    <property type="match status" value="1"/>
</dbReference>
<dbReference type="RefSeq" id="WP_068010769.1">
    <property type="nucleotide sequence ID" value="NZ_FOFM01000011.1"/>
</dbReference>
<dbReference type="GO" id="GO:0000976">
    <property type="term" value="F:transcription cis-regulatory region binding"/>
    <property type="evidence" value="ECO:0007669"/>
    <property type="project" value="TreeGrafter"/>
</dbReference>
<evidence type="ECO:0000259" key="5">
    <source>
        <dbReference type="PROSITE" id="PS50977"/>
    </source>
</evidence>
<keyword evidence="2 4" id="KW-0238">DNA-binding</keyword>
<dbReference type="PANTHER" id="PTHR30055:SF234">
    <property type="entry name" value="HTH-TYPE TRANSCRIPTIONAL REGULATOR BETI"/>
    <property type="match status" value="1"/>
</dbReference>
<dbReference type="Gene3D" id="1.10.357.10">
    <property type="entry name" value="Tetracycline Repressor, domain 2"/>
    <property type="match status" value="1"/>
</dbReference>
<keyword evidence="3" id="KW-0804">Transcription</keyword>
<dbReference type="PANTHER" id="PTHR30055">
    <property type="entry name" value="HTH-TYPE TRANSCRIPTIONAL REGULATOR RUTR"/>
    <property type="match status" value="1"/>
</dbReference>
<feature type="DNA-binding region" description="H-T-H motif" evidence="4">
    <location>
        <begin position="47"/>
        <end position="66"/>
    </location>
</feature>
<keyword evidence="7" id="KW-1185">Reference proteome</keyword>
<dbReference type="SUPFAM" id="SSF46689">
    <property type="entry name" value="Homeodomain-like"/>
    <property type="match status" value="1"/>
</dbReference>
<feature type="domain" description="HTH tetR-type" evidence="5">
    <location>
        <begin position="24"/>
        <end position="84"/>
    </location>
</feature>
<keyword evidence="1" id="KW-0805">Transcription regulation</keyword>
<comment type="caution">
    <text evidence="6">The sequence shown here is derived from an EMBL/GenBank/DDBJ whole genome shotgun (WGS) entry which is preliminary data.</text>
</comment>
<evidence type="ECO:0000256" key="3">
    <source>
        <dbReference type="ARBA" id="ARBA00023163"/>
    </source>
</evidence>
<dbReference type="AlphaFoldDB" id="A0A165SZE4"/>
<dbReference type="PRINTS" id="PR00455">
    <property type="entry name" value="HTHTETR"/>
</dbReference>
<evidence type="ECO:0000256" key="2">
    <source>
        <dbReference type="ARBA" id="ARBA00023125"/>
    </source>
</evidence>
<dbReference type="STRING" id="989403.SAMN05421798_1111"/>
<accession>A0A165SZE4</accession>
<protein>
    <submittedName>
        <fullName evidence="6">Putative HTH-type transcriptional regulator TtgW</fullName>
    </submittedName>
</protein>
<dbReference type="InterPro" id="IPR050109">
    <property type="entry name" value="HTH-type_TetR-like_transc_reg"/>
</dbReference>
<dbReference type="EMBL" id="LMCB01000159">
    <property type="protein sequence ID" value="KZL05085.1"/>
    <property type="molecule type" value="Genomic_DNA"/>
</dbReference>
<name>A0A165SZE4_9HYPH</name>
<sequence>MPNDQKQKDHEGDARQKRAHLLRETRRSLIVTAARDVFAKDGLEGASMRSIAREAGCTTGAIYPYFHGKEELYHAVLQTALIKLHEDVITAIERCEVAEKRASSAVLAFYDFYHARPDDLALGLYLFNGLKPTGLGHDLDKVLNRQLGEVVSLIEKSDEQTVGDKAMEWTASAIAHCMGLLVMGHTGRLSRWRFEGRYLLEQFLQ</sequence>
<gene>
    <name evidence="6" type="primary">ttgW_2</name>
    <name evidence="6" type="ORF">PsAD2_04440</name>
</gene>
<dbReference type="InterPro" id="IPR001647">
    <property type="entry name" value="HTH_TetR"/>
</dbReference>
<dbReference type="InterPro" id="IPR009057">
    <property type="entry name" value="Homeodomain-like_sf"/>
</dbReference>
<reference evidence="6 7" key="1">
    <citation type="journal article" date="2016" name="Front. Microbiol.">
        <title>Comparative Genomic Analysis Reveals a Diverse Repertoire of Genes Involved in Prokaryote-Eukaryote Interactions within the Pseudovibrio Genus.</title>
        <authorList>
            <person name="Romano S."/>
            <person name="Fernandez-Guerra A."/>
            <person name="Reen F.J."/>
            <person name="Glockner F.O."/>
            <person name="Crowley S.P."/>
            <person name="O'Sullivan O."/>
            <person name="Cotter P.D."/>
            <person name="Adams C."/>
            <person name="Dobson A.D."/>
            <person name="O'Gara F."/>
        </authorList>
    </citation>
    <scope>NUCLEOTIDE SEQUENCE [LARGE SCALE GENOMIC DNA]</scope>
    <source>
        <strain evidence="6 7">Ad2</strain>
    </source>
</reference>
<evidence type="ECO:0000313" key="7">
    <source>
        <dbReference type="Proteomes" id="UP000076577"/>
    </source>
</evidence>